<name>A0A6M3J5A5_9ZZZZ</name>
<evidence type="ECO:0000313" key="1">
    <source>
        <dbReference type="EMBL" id="QJA64678.1"/>
    </source>
</evidence>
<reference evidence="1" key="1">
    <citation type="submission" date="2020-03" db="EMBL/GenBank/DDBJ databases">
        <title>The deep terrestrial virosphere.</title>
        <authorList>
            <person name="Holmfeldt K."/>
            <person name="Nilsson E."/>
            <person name="Simone D."/>
            <person name="Lopez-Fernandez M."/>
            <person name="Wu X."/>
            <person name="de Brujin I."/>
            <person name="Lundin D."/>
            <person name="Andersson A."/>
            <person name="Bertilsson S."/>
            <person name="Dopson M."/>
        </authorList>
    </citation>
    <scope>NUCLEOTIDE SEQUENCE</scope>
    <source>
        <strain evidence="1">MM415B00475</strain>
    </source>
</reference>
<accession>A0A6M3J5A5</accession>
<dbReference type="AlphaFoldDB" id="A0A6M3J5A5"/>
<protein>
    <submittedName>
        <fullName evidence="1">Uncharacterized protein</fullName>
    </submittedName>
</protein>
<organism evidence="1">
    <name type="scientific">viral metagenome</name>
    <dbReference type="NCBI Taxonomy" id="1070528"/>
    <lineage>
        <taxon>unclassified sequences</taxon>
        <taxon>metagenomes</taxon>
        <taxon>organismal metagenomes</taxon>
    </lineage>
</organism>
<dbReference type="EMBL" id="MT141524">
    <property type="protein sequence ID" value="QJA64678.1"/>
    <property type="molecule type" value="Genomic_DNA"/>
</dbReference>
<gene>
    <name evidence="1" type="ORF">MM415B00475_0012</name>
</gene>
<proteinExistence type="predicted"/>
<sequence>MFPHLESTAGVDMEQWSHSDGDAVKVSEYCLYALSLQDSPSMPVQPVRIGFEPMR</sequence>